<dbReference type="GO" id="GO:0008270">
    <property type="term" value="F:zinc ion binding"/>
    <property type="evidence" value="ECO:0007669"/>
    <property type="project" value="UniProtKB-KW"/>
</dbReference>
<sequence length="283" mass="32520">WLQESPVETLWEEVTRPVCLEDFTAPVTLECEHVFCQPPLSPWCGDTEQQGPLRPSQKLANVVELAKPLSFQAAERARWDGVCGEHQEALHLFSEEDQTPICVVCDRSEAHTMVSIQKAAQEYKEILEAHLKTLREEREMLLGRKMTAERKSHEYLKQTQGERQMIVVEFQQLRQFLKEQERLLLAQLQKLDEEIVRLQTDTVRKLSAQISRLSQVIGELEGKCQKPGSEFLQLSPSLQNLSVKCEMGQFQLPEEICPEVEEQVSSFSQKTIALSETLRQFKG</sequence>
<dbReference type="Proteomes" id="UP000007267">
    <property type="component" value="Unassembled WGS sequence"/>
</dbReference>
<dbReference type="EMBL" id="AGCU01155562">
    <property type="status" value="NOT_ANNOTATED_CDS"/>
    <property type="molecule type" value="Genomic_DNA"/>
</dbReference>
<dbReference type="Pfam" id="PF13445">
    <property type="entry name" value="zf-RING_UBOX"/>
    <property type="match status" value="1"/>
</dbReference>
<dbReference type="Gene3D" id="3.30.40.10">
    <property type="entry name" value="Zinc/RING finger domain, C3HC4 (zinc finger)"/>
    <property type="match status" value="1"/>
</dbReference>
<dbReference type="SUPFAM" id="SSF57850">
    <property type="entry name" value="RING/U-box"/>
    <property type="match status" value="1"/>
</dbReference>
<dbReference type="InterPro" id="IPR050143">
    <property type="entry name" value="TRIM/RBCC"/>
</dbReference>
<dbReference type="InterPro" id="IPR013083">
    <property type="entry name" value="Znf_RING/FYVE/PHD"/>
</dbReference>
<dbReference type="SUPFAM" id="SSF57845">
    <property type="entry name" value="B-box zinc-binding domain"/>
    <property type="match status" value="1"/>
</dbReference>
<reference evidence="6" key="3">
    <citation type="submission" date="2025-08" db="UniProtKB">
        <authorList>
            <consortium name="Ensembl"/>
        </authorList>
    </citation>
    <scope>IDENTIFICATION</scope>
</reference>
<reference evidence="7" key="1">
    <citation type="submission" date="2011-10" db="EMBL/GenBank/DDBJ databases">
        <authorList>
            <consortium name="Soft-shell Turtle Genome Consortium"/>
        </authorList>
    </citation>
    <scope>NUCLEOTIDE SEQUENCE [LARGE SCALE GENOMIC DNA]</scope>
    <source>
        <strain evidence="7">Daiwa-1</strain>
    </source>
</reference>
<evidence type="ECO:0000259" key="5">
    <source>
        <dbReference type="Pfam" id="PF13445"/>
    </source>
</evidence>
<organism evidence="6 7">
    <name type="scientific">Pelodiscus sinensis</name>
    <name type="common">Chinese softshell turtle</name>
    <name type="synonym">Trionyx sinensis</name>
    <dbReference type="NCBI Taxonomy" id="13735"/>
    <lineage>
        <taxon>Eukaryota</taxon>
        <taxon>Metazoa</taxon>
        <taxon>Chordata</taxon>
        <taxon>Craniata</taxon>
        <taxon>Vertebrata</taxon>
        <taxon>Euteleostomi</taxon>
        <taxon>Archelosauria</taxon>
        <taxon>Testudinata</taxon>
        <taxon>Testudines</taxon>
        <taxon>Cryptodira</taxon>
        <taxon>Trionychia</taxon>
        <taxon>Trionychidae</taxon>
        <taxon>Pelodiscus</taxon>
    </lineage>
</organism>
<keyword evidence="4" id="KW-0175">Coiled coil</keyword>
<dbReference type="AlphaFoldDB" id="K7FCD1"/>
<dbReference type="HOGENOM" id="CLU_013137_6_1_1"/>
<reference evidence="7" key="2">
    <citation type="journal article" date="2013" name="Nat. Genet.">
        <title>The draft genomes of soft-shell turtle and green sea turtle yield insights into the development and evolution of the turtle-specific body plan.</title>
        <authorList>
            <person name="Wang Z."/>
            <person name="Pascual-Anaya J."/>
            <person name="Zadissa A."/>
            <person name="Li W."/>
            <person name="Niimura Y."/>
            <person name="Huang Z."/>
            <person name="Li C."/>
            <person name="White S."/>
            <person name="Xiong Z."/>
            <person name="Fang D."/>
            <person name="Wang B."/>
            <person name="Ming Y."/>
            <person name="Chen Y."/>
            <person name="Zheng Y."/>
            <person name="Kuraku S."/>
            <person name="Pignatelli M."/>
            <person name="Herrero J."/>
            <person name="Beal K."/>
            <person name="Nozawa M."/>
            <person name="Li Q."/>
            <person name="Wang J."/>
            <person name="Zhang H."/>
            <person name="Yu L."/>
            <person name="Shigenobu S."/>
            <person name="Wang J."/>
            <person name="Liu J."/>
            <person name="Flicek P."/>
            <person name="Searle S."/>
            <person name="Wang J."/>
            <person name="Kuratani S."/>
            <person name="Yin Y."/>
            <person name="Aken B."/>
            <person name="Zhang G."/>
            <person name="Irie N."/>
        </authorList>
    </citation>
    <scope>NUCLEOTIDE SEQUENCE [LARGE SCALE GENOMIC DNA]</scope>
    <source>
        <strain evidence="7">Daiwa-1</strain>
    </source>
</reference>
<evidence type="ECO:0000256" key="2">
    <source>
        <dbReference type="ARBA" id="ARBA00022771"/>
    </source>
</evidence>
<evidence type="ECO:0000313" key="7">
    <source>
        <dbReference type="Proteomes" id="UP000007267"/>
    </source>
</evidence>
<keyword evidence="2" id="KW-0863">Zinc-finger</keyword>
<dbReference type="GeneTree" id="ENSGT01030000234669"/>
<feature type="coiled-coil region" evidence="4">
    <location>
        <begin position="117"/>
        <end position="223"/>
    </location>
</feature>
<protein>
    <recommendedName>
        <fullName evidence="5">Zinc finger RING-type eukaryotic domain-containing protein</fullName>
    </recommendedName>
</protein>
<keyword evidence="3" id="KW-0862">Zinc</keyword>
<evidence type="ECO:0000256" key="4">
    <source>
        <dbReference type="SAM" id="Coils"/>
    </source>
</evidence>
<evidence type="ECO:0000313" key="6">
    <source>
        <dbReference type="Ensembl" id="ENSPSIP00000005691.1"/>
    </source>
</evidence>
<evidence type="ECO:0000256" key="1">
    <source>
        <dbReference type="ARBA" id="ARBA00022723"/>
    </source>
</evidence>
<name>K7FCD1_PELSI</name>
<proteinExistence type="predicted"/>
<dbReference type="InterPro" id="IPR027370">
    <property type="entry name" value="Znf-RING_euk"/>
</dbReference>
<dbReference type="PANTHER" id="PTHR24103">
    <property type="entry name" value="E3 UBIQUITIN-PROTEIN LIGASE TRIM"/>
    <property type="match status" value="1"/>
</dbReference>
<dbReference type="Ensembl" id="ENSPSIT00000005724.1">
    <property type="protein sequence ID" value="ENSPSIP00000005691.1"/>
    <property type="gene ID" value="ENSPSIG00000005288.1"/>
</dbReference>
<feature type="domain" description="Zinc finger RING-type eukaryotic" evidence="5">
    <location>
        <begin position="17"/>
        <end position="44"/>
    </location>
</feature>
<dbReference type="Gene3D" id="3.30.160.60">
    <property type="entry name" value="Classic Zinc Finger"/>
    <property type="match status" value="1"/>
</dbReference>
<keyword evidence="1" id="KW-0479">Metal-binding</keyword>
<dbReference type="OMA" id="WILAVKS"/>
<keyword evidence="7" id="KW-1185">Reference proteome</keyword>
<evidence type="ECO:0000256" key="3">
    <source>
        <dbReference type="ARBA" id="ARBA00022833"/>
    </source>
</evidence>
<reference evidence="6" key="4">
    <citation type="submission" date="2025-09" db="UniProtKB">
        <authorList>
            <consortium name="Ensembl"/>
        </authorList>
    </citation>
    <scope>IDENTIFICATION</scope>
</reference>
<accession>K7FCD1</accession>
<dbReference type="eggNOG" id="KOG2177">
    <property type="taxonomic scope" value="Eukaryota"/>
</dbReference>